<evidence type="ECO:0000256" key="5">
    <source>
        <dbReference type="SAM" id="MobiDB-lite"/>
    </source>
</evidence>
<dbReference type="AlphaFoldDB" id="A0A9W9MLY6"/>
<dbReference type="Proteomes" id="UP001150904">
    <property type="component" value="Unassembled WGS sequence"/>
</dbReference>
<dbReference type="PANTHER" id="PTHR23507">
    <property type="entry name" value="ZGC:174356"/>
    <property type="match status" value="1"/>
</dbReference>
<evidence type="ECO:0000256" key="3">
    <source>
        <dbReference type="ARBA" id="ARBA00022989"/>
    </source>
</evidence>
<evidence type="ECO:0008006" key="9">
    <source>
        <dbReference type="Google" id="ProtNLM"/>
    </source>
</evidence>
<feature type="transmembrane region" description="Helical" evidence="6">
    <location>
        <begin position="149"/>
        <end position="175"/>
    </location>
</feature>
<comment type="caution">
    <text evidence="7">The sequence shown here is derived from an EMBL/GenBank/DDBJ whole genome shotgun (WGS) entry which is preliminary data.</text>
</comment>
<dbReference type="GO" id="GO:0022857">
    <property type="term" value="F:transmembrane transporter activity"/>
    <property type="evidence" value="ECO:0007669"/>
    <property type="project" value="InterPro"/>
</dbReference>
<dbReference type="RefSeq" id="XP_058308285.1">
    <property type="nucleotide sequence ID" value="XM_058451747.1"/>
</dbReference>
<feature type="region of interest" description="Disordered" evidence="5">
    <location>
        <begin position="1"/>
        <end position="40"/>
    </location>
</feature>
<reference evidence="7" key="1">
    <citation type="submission" date="2022-12" db="EMBL/GenBank/DDBJ databases">
        <authorList>
            <person name="Petersen C."/>
        </authorList>
    </citation>
    <scope>NUCLEOTIDE SEQUENCE</scope>
    <source>
        <strain evidence="7">IBT 15544</strain>
    </source>
</reference>
<keyword evidence="3 6" id="KW-1133">Transmembrane helix</keyword>
<feature type="transmembrane region" description="Helical" evidence="6">
    <location>
        <begin position="122"/>
        <end position="143"/>
    </location>
</feature>
<feature type="transmembrane region" description="Helical" evidence="6">
    <location>
        <begin position="187"/>
        <end position="209"/>
    </location>
</feature>
<evidence type="ECO:0000313" key="8">
    <source>
        <dbReference type="Proteomes" id="UP001150904"/>
    </source>
</evidence>
<keyword evidence="4 6" id="KW-0472">Membrane</keyword>
<keyword evidence="2 6" id="KW-0812">Transmembrane</keyword>
<dbReference type="GeneID" id="83179048"/>
<keyword evidence="8" id="KW-1185">Reference proteome</keyword>
<dbReference type="EMBL" id="JAPQKR010000012">
    <property type="protein sequence ID" value="KAJ5203806.1"/>
    <property type="molecule type" value="Genomic_DNA"/>
</dbReference>
<proteinExistence type="predicted"/>
<feature type="transmembrane region" description="Helical" evidence="6">
    <location>
        <begin position="375"/>
        <end position="406"/>
    </location>
</feature>
<dbReference type="InterPro" id="IPR036259">
    <property type="entry name" value="MFS_trans_sf"/>
</dbReference>
<accession>A0A9W9MLY6</accession>
<organism evidence="7 8">
    <name type="scientific">Penicillium cinerascens</name>
    <dbReference type="NCBI Taxonomy" id="70096"/>
    <lineage>
        <taxon>Eukaryota</taxon>
        <taxon>Fungi</taxon>
        <taxon>Dikarya</taxon>
        <taxon>Ascomycota</taxon>
        <taxon>Pezizomycotina</taxon>
        <taxon>Eurotiomycetes</taxon>
        <taxon>Eurotiomycetidae</taxon>
        <taxon>Eurotiales</taxon>
        <taxon>Aspergillaceae</taxon>
        <taxon>Penicillium</taxon>
    </lineage>
</organism>
<dbReference type="Pfam" id="PF07690">
    <property type="entry name" value="MFS_1"/>
    <property type="match status" value="1"/>
</dbReference>
<feature type="transmembrane region" description="Helical" evidence="6">
    <location>
        <begin position="294"/>
        <end position="319"/>
    </location>
</feature>
<dbReference type="Gene3D" id="1.20.1250.20">
    <property type="entry name" value="MFS general substrate transporter like domains"/>
    <property type="match status" value="1"/>
</dbReference>
<sequence>MSSAPSRAMEADPESQDREATVETPLLPRTSRFEDEESTTLHPQRHLTRVVAIILVSIFLLELGDFMMRAPSMRVLEDVICRKFYKSTTPFDSHIIRSIPEHECKIPSVQGKVAMMKGWNEAFSSVLGILLSQLWVQFVLYFNDIFDVQWIWAGNLFLLIGGGSAVSQNFIYAIVADVAPESKRGPIFFQVSAAALISTVIGIPLSWLLMKADSFDALLAASGFIALGTILILLLPETLQDAKESDAALHDPVQNLHTEEDISPVRAKSSIIDMKTLIVKFVDDSRFILANPSLCALIFTFILSSLSSNSVSILFQLASERFQWSLADASFLLPFGSLTNFVILVGILPFIYSVLGSRFHFRSSTKDLLVARGSLVFHILGAIVIAFSTGPLFLIFVLGLPLWIIAPPS</sequence>
<dbReference type="PANTHER" id="PTHR23507:SF1">
    <property type="entry name" value="FI18259P1-RELATED"/>
    <property type="match status" value="1"/>
</dbReference>
<dbReference type="InterPro" id="IPR011701">
    <property type="entry name" value="MFS"/>
</dbReference>
<dbReference type="GO" id="GO:0016020">
    <property type="term" value="C:membrane"/>
    <property type="evidence" value="ECO:0007669"/>
    <property type="project" value="UniProtKB-SubCell"/>
</dbReference>
<evidence type="ECO:0000256" key="4">
    <source>
        <dbReference type="ARBA" id="ARBA00023136"/>
    </source>
</evidence>
<comment type="subcellular location">
    <subcellularLocation>
        <location evidence="1">Membrane</location>
        <topology evidence="1">Multi-pass membrane protein</topology>
    </subcellularLocation>
</comment>
<gene>
    <name evidence="7" type="ORF">N7498_004685</name>
</gene>
<evidence type="ECO:0000256" key="2">
    <source>
        <dbReference type="ARBA" id="ARBA00022692"/>
    </source>
</evidence>
<evidence type="ECO:0000313" key="7">
    <source>
        <dbReference type="EMBL" id="KAJ5203806.1"/>
    </source>
</evidence>
<evidence type="ECO:0000256" key="1">
    <source>
        <dbReference type="ARBA" id="ARBA00004141"/>
    </source>
</evidence>
<reference evidence="7" key="2">
    <citation type="journal article" date="2023" name="IMA Fungus">
        <title>Comparative genomic study of the Penicillium genus elucidates a diverse pangenome and 15 lateral gene transfer events.</title>
        <authorList>
            <person name="Petersen C."/>
            <person name="Sorensen T."/>
            <person name="Nielsen M.R."/>
            <person name="Sondergaard T.E."/>
            <person name="Sorensen J.L."/>
            <person name="Fitzpatrick D.A."/>
            <person name="Frisvad J.C."/>
            <person name="Nielsen K.L."/>
        </authorList>
    </citation>
    <scope>NUCLEOTIDE SEQUENCE</scope>
    <source>
        <strain evidence="7">IBT 15544</strain>
    </source>
</reference>
<feature type="transmembrane region" description="Helical" evidence="6">
    <location>
        <begin position="215"/>
        <end position="235"/>
    </location>
</feature>
<dbReference type="OrthoDB" id="194139at2759"/>
<dbReference type="SUPFAM" id="SSF103473">
    <property type="entry name" value="MFS general substrate transporter"/>
    <property type="match status" value="1"/>
</dbReference>
<evidence type="ECO:0000256" key="6">
    <source>
        <dbReference type="SAM" id="Phobius"/>
    </source>
</evidence>
<protein>
    <recommendedName>
        <fullName evidence="9">Major facilitator superfamily (MFS) profile domain-containing protein</fullName>
    </recommendedName>
</protein>
<feature type="transmembrane region" description="Helical" evidence="6">
    <location>
        <begin position="331"/>
        <end position="355"/>
    </location>
</feature>
<feature type="transmembrane region" description="Helical" evidence="6">
    <location>
        <begin position="46"/>
        <end position="64"/>
    </location>
</feature>
<name>A0A9W9MLY6_9EURO</name>